<dbReference type="EMBL" id="CP002304">
    <property type="protein sequence ID" value="ADQ14883.1"/>
    <property type="molecule type" value="Genomic_DNA"/>
</dbReference>
<keyword evidence="6" id="KW-1185">Reference proteome</keyword>
<dbReference type="PROSITE" id="PS51682">
    <property type="entry name" value="SAM_OMT_I"/>
    <property type="match status" value="1"/>
</dbReference>
<reference evidence="5 6" key="1">
    <citation type="submission" date="2010-11" db="EMBL/GenBank/DDBJ databases">
        <title>Complete sequence of Halanaerobium sp. sapolanicus.</title>
        <authorList>
            <consortium name="US DOE Joint Genome Institute"/>
            <person name="Lucas S."/>
            <person name="Copeland A."/>
            <person name="Lapidus A."/>
            <person name="Cheng J.-F."/>
            <person name="Bruce D."/>
            <person name="Goodwin L."/>
            <person name="Pitluck S."/>
            <person name="Davenport K."/>
            <person name="Detter J.C."/>
            <person name="Han C."/>
            <person name="Tapia R."/>
            <person name="Land M."/>
            <person name="Hauser L."/>
            <person name="Jeffries C."/>
            <person name="Kyrpides N."/>
            <person name="Ivanova N."/>
            <person name="Mikhailova N."/>
            <person name="Begemann M.B."/>
            <person name="Mormile M.R."/>
            <person name="Wall J.D."/>
            <person name="Elias D.A."/>
            <person name="Woyke T."/>
        </authorList>
    </citation>
    <scope>NUCLEOTIDE SEQUENCE [LARGE SCALE GENOMIC DNA]</scope>
    <source>
        <strain evidence="6">sapolanicus</strain>
    </source>
</reference>
<sequence length="223" mass="25295">MQKTEINQKFSQQKYIDPEFKALEELCLKDQIPIIDRDAADFLKLQLKIKQPKRVLEIGTAYGFSTLLIAKNTPQNCRITSLEIDTFRAECAKKEIEKTAYAAKINIKTGDALDILMYLKQNFDFIFLDAAKGQYLYLFEYIMEILAPAGILLADNVLYKGKVLKDKKARAKIRTIVNNLKKYLTIVMNHPELDSTIITAGDGIAISRRKDNNGKSRTAGPGR</sequence>
<dbReference type="GO" id="GO:0008757">
    <property type="term" value="F:S-adenosylmethionine-dependent methyltransferase activity"/>
    <property type="evidence" value="ECO:0007669"/>
    <property type="project" value="TreeGrafter"/>
</dbReference>
<dbReference type="Pfam" id="PF01596">
    <property type="entry name" value="Methyltransf_3"/>
    <property type="match status" value="1"/>
</dbReference>
<dbReference type="SUPFAM" id="SSF53335">
    <property type="entry name" value="S-adenosyl-L-methionine-dependent methyltransferases"/>
    <property type="match status" value="1"/>
</dbReference>
<feature type="binding site" evidence="4">
    <location>
        <position position="156"/>
    </location>
    <ligand>
        <name>Mg(2+)</name>
        <dbReference type="ChEBI" id="CHEBI:18420"/>
    </ligand>
</feature>
<dbReference type="InterPro" id="IPR002935">
    <property type="entry name" value="SAM_O-MeTrfase"/>
</dbReference>
<proteinExistence type="inferred from homology"/>
<dbReference type="InterPro" id="IPR043675">
    <property type="entry name" value="TrmR_methyltr"/>
</dbReference>
<keyword evidence="4" id="KW-0460">Magnesium</keyword>
<dbReference type="CDD" id="cd02440">
    <property type="entry name" value="AdoMet_MTases"/>
    <property type="match status" value="1"/>
</dbReference>
<accession>E4RLG9</accession>
<evidence type="ECO:0000313" key="5">
    <source>
        <dbReference type="EMBL" id="ADQ14883.1"/>
    </source>
</evidence>
<dbReference type="STRING" id="656519.Halsa_1456"/>
<dbReference type="OrthoDB" id="9799672at2"/>
<evidence type="ECO:0000256" key="4">
    <source>
        <dbReference type="HAMAP-Rule" id="MF_02217"/>
    </source>
</evidence>
<keyword evidence="2 4" id="KW-0808">Transferase</keyword>
<dbReference type="InterPro" id="IPR050362">
    <property type="entry name" value="Cation-dep_OMT"/>
</dbReference>
<dbReference type="RefSeq" id="WP_013405963.1">
    <property type="nucleotide sequence ID" value="NC_014654.1"/>
</dbReference>
<reference evidence="5 6" key="2">
    <citation type="journal article" date="2011" name="J. Bacteriol.">
        <title>Complete Genome Sequence of the Haloalkaliphilic, Hydrogen Producing Halanaerobium hydrogenoformans.</title>
        <authorList>
            <person name="Brown S.D."/>
            <person name="Begemann M.B."/>
            <person name="Mormile M.R."/>
            <person name="Wall J.D."/>
            <person name="Han C.S."/>
            <person name="Goodwin L.A."/>
            <person name="Pitluck S."/>
            <person name="Land M.L."/>
            <person name="Hauser L.J."/>
            <person name="Elias D.A."/>
        </authorList>
    </citation>
    <scope>NUCLEOTIDE SEQUENCE [LARGE SCALE GENOMIC DNA]</scope>
    <source>
        <strain evidence="6">sapolanicus</strain>
    </source>
</reference>
<feature type="binding site" evidence="4">
    <location>
        <position position="83"/>
    </location>
    <ligand>
        <name>S-adenosyl-L-methionine</name>
        <dbReference type="ChEBI" id="CHEBI:59789"/>
    </ligand>
</feature>
<evidence type="ECO:0000256" key="2">
    <source>
        <dbReference type="ARBA" id="ARBA00022679"/>
    </source>
</evidence>
<dbReference type="HAMAP" id="MF_02217">
    <property type="entry name" value="TrmR_methyltr"/>
    <property type="match status" value="1"/>
</dbReference>
<feature type="binding site" evidence="4">
    <location>
        <position position="65"/>
    </location>
    <ligand>
        <name>S-adenosyl-L-methionine</name>
        <dbReference type="ChEBI" id="CHEBI:59789"/>
    </ligand>
</feature>
<dbReference type="GO" id="GO:0016300">
    <property type="term" value="F:tRNA (uridine) methyltransferase activity"/>
    <property type="evidence" value="ECO:0007669"/>
    <property type="project" value="UniProtKB-UniRule"/>
</dbReference>
<dbReference type="InterPro" id="IPR029063">
    <property type="entry name" value="SAM-dependent_MTases_sf"/>
</dbReference>
<organism evidence="5 6">
    <name type="scientific">Halanaerobium hydrogeniformans</name>
    <name type="common">Halanaerobium sp. (strain sapolanicus)</name>
    <dbReference type="NCBI Taxonomy" id="656519"/>
    <lineage>
        <taxon>Bacteria</taxon>
        <taxon>Bacillati</taxon>
        <taxon>Bacillota</taxon>
        <taxon>Clostridia</taxon>
        <taxon>Halanaerobiales</taxon>
        <taxon>Halanaerobiaceae</taxon>
        <taxon>Halanaerobium</taxon>
    </lineage>
</organism>
<feature type="binding site" evidence="4">
    <location>
        <position position="155"/>
    </location>
    <ligand>
        <name>Mg(2+)</name>
        <dbReference type="ChEBI" id="CHEBI:18420"/>
    </ligand>
</feature>
<evidence type="ECO:0000256" key="3">
    <source>
        <dbReference type="ARBA" id="ARBA00022691"/>
    </source>
</evidence>
<dbReference type="eggNOG" id="COG4122">
    <property type="taxonomic scope" value="Bacteria"/>
</dbReference>
<dbReference type="HOGENOM" id="CLU_067676_4_0_9"/>
<evidence type="ECO:0000313" key="6">
    <source>
        <dbReference type="Proteomes" id="UP000007434"/>
    </source>
</evidence>
<comment type="catalytic activity">
    <reaction evidence="4">
        <text>5-hydroxyuridine(34) in tRNA + S-adenosyl-L-methionine = 5-methoxyuridine(34) in tRNA + S-adenosyl-L-homocysteine + H(+)</text>
        <dbReference type="Rhea" id="RHEA:60524"/>
        <dbReference type="Rhea" id="RHEA-COMP:13381"/>
        <dbReference type="Rhea" id="RHEA-COMP:15591"/>
        <dbReference type="ChEBI" id="CHEBI:15378"/>
        <dbReference type="ChEBI" id="CHEBI:57856"/>
        <dbReference type="ChEBI" id="CHEBI:59789"/>
        <dbReference type="ChEBI" id="CHEBI:136877"/>
        <dbReference type="ChEBI" id="CHEBI:143860"/>
    </reaction>
</comment>
<dbReference type="KEGG" id="has:Halsa_1456"/>
<feature type="binding site" evidence="4">
    <location>
        <begin position="111"/>
        <end position="112"/>
    </location>
    <ligand>
        <name>S-adenosyl-L-methionine</name>
        <dbReference type="ChEBI" id="CHEBI:59789"/>
    </ligand>
</feature>
<dbReference type="EC" id="2.1.1.-" evidence="4"/>
<dbReference type="Gene3D" id="3.40.50.150">
    <property type="entry name" value="Vaccinia Virus protein VP39"/>
    <property type="match status" value="1"/>
</dbReference>
<keyword evidence="4" id="KW-0479">Metal-binding</keyword>
<comment type="subunit">
    <text evidence="4">Homodimer.</text>
</comment>
<name>E4RLG9_HALHG</name>
<dbReference type="PANTHER" id="PTHR10509">
    <property type="entry name" value="O-METHYLTRANSFERASE-RELATED"/>
    <property type="match status" value="1"/>
</dbReference>
<feature type="binding site" evidence="4">
    <location>
        <position position="35"/>
    </location>
    <ligand>
        <name>S-adenosyl-L-methionine</name>
        <dbReference type="ChEBI" id="CHEBI:59789"/>
    </ligand>
</feature>
<dbReference type="GO" id="GO:0008171">
    <property type="term" value="F:O-methyltransferase activity"/>
    <property type="evidence" value="ECO:0007669"/>
    <property type="project" value="InterPro"/>
</dbReference>
<dbReference type="PANTHER" id="PTHR10509:SF14">
    <property type="entry name" value="CAFFEOYL-COA O-METHYLTRANSFERASE 3-RELATED"/>
    <property type="match status" value="1"/>
</dbReference>
<dbReference type="Proteomes" id="UP000007434">
    <property type="component" value="Chromosome"/>
</dbReference>
<feature type="binding site" evidence="4">
    <location>
        <position position="129"/>
    </location>
    <ligand>
        <name>Mg(2+)</name>
        <dbReference type="ChEBI" id="CHEBI:18420"/>
    </ligand>
</feature>
<gene>
    <name evidence="4" type="primary">trmR</name>
    <name evidence="5" type="ordered locus">Halsa_1456</name>
</gene>
<keyword evidence="1 4" id="KW-0489">Methyltransferase</keyword>
<keyword evidence="3 4" id="KW-0949">S-adenosyl-L-methionine</keyword>
<dbReference type="AlphaFoldDB" id="E4RLG9"/>
<feature type="binding site" evidence="4">
    <location>
        <position position="129"/>
    </location>
    <ligand>
        <name>S-adenosyl-L-methionine</name>
        <dbReference type="ChEBI" id="CHEBI:59789"/>
    </ligand>
</feature>
<evidence type="ECO:0000256" key="1">
    <source>
        <dbReference type="ARBA" id="ARBA00022603"/>
    </source>
</evidence>
<protein>
    <recommendedName>
        <fullName evidence="4">tRNA 5-hydroxyuridine methyltransferase</fullName>
        <ecNumber evidence="4">2.1.1.-</ecNumber>
    </recommendedName>
    <alternativeName>
        <fullName evidence="4">ho5U methyltransferase</fullName>
    </alternativeName>
</protein>
<keyword evidence="4" id="KW-0819">tRNA processing</keyword>
<comment type="similarity">
    <text evidence="4">Belongs to the class I-like SAM-binding methyltransferase superfamily. Cation-dependent O-methyltransferase family.</text>
</comment>
<comment type="function">
    <text evidence="4">Catalyzes the methylation of 5-hydroxyuridine (ho5U) to form 5-methoxyuridine (mo5U) at position 34 in tRNAs.</text>
</comment>
<dbReference type="GO" id="GO:0000287">
    <property type="term" value="F:magnesium ion binding"/>
    <property type="evidence" value="ECO:0007669"/>
    <property type="project" value="UniProtKB-UniRule"/>
</dbReference>
<dbReference type="GO" id="GO:0030488">
    <property type="term" value="P:tRNA methylation"/>
    <property type="evidence" value="ECO:0007669"/>
    <property type="project" value="UniProtKB-UniRule"/>
</dbReference>